<accession>A0A8J3BI34</accession>
<reference evidence="1" key="1">
    <citation type="journal article" date="2014" name="Int. J. Syst. Evol. Microbiol.">
        <title>Complete genome sequence of Corynebacterium casei LMG S-19264T (=DSM 44701T), isolated from a smear-ripened cheese.</title>
        <authorList>
            <consortium name="US DOE Joint Genome Institute (JGI-PGF)"/>
            <person name="Walter F."/>
            <person name="Albersmeier A."/>
            <person name="Kalinowski J."/>
            <person name="Ruckert C."/>
        </authorList>
    </citation>
    <scope>NUCLEOTIDE SEQUENCE</scope>
    <source>
        <strain evidence="1">JCM 3090</strain>
    </source>
</reference>
<name>A0A8J3BI34_9ACTN</name>
<dbReference type="Proteomes" id="UP000649739">
    <property type="component" value="Unassembled WGS sequence"/>
</dbReference>
<protein>
    <submittedName>
        <fullName evidence="1">Uncharacterized protein</fullName>
    </submittedName>
</protein>
<keyword evidence="2" id="KW-1185">Reference proteome</keyword>
<dbReference type="EMBL" id="BMQB01000010">
    <property type="protein sequence ID" value="GGK05374.1"/>
    <property type="molecule type" value="Genomic_DNA"/>
</dbReference>
<dbReference type="RefSeq" id="WP_189171649.1">
    <property type="nucleotide sequence ID" value="NZ_BMQB01000010.1"/>
</dbReference>
<evidence type="ECO:0000313" key="1">
    <source>
        <dbReference type="EMBL" id="GGK05374.1"/>
    </source>
</evidence>
<reference evidence="1" key="2">
    <citation type="submission" date="2020-09" db="EMBL/GenBank/DDBJ databases">
        <authorList>
            <person name="Sun Q."/>
            <person name="Ohkuma M."/>
        </authorList>
    </citation>
    <scope>NUCLEOTIDE SEQUENCE</scope>
    <source>
        <strain evidence="1">JCM 3090</strain>
    </source>
</reference>
<comment type="caution">
    <text evidence="1">The sequence shown here is derived from an EMBL/GenBank/DDBJ whole genome shotgun (WGS) entry which is preliminary data.</text>
</comment>
<evidence type="ECO:0000313" key="2">
    <source>
        <dbReference type="Proteomes" id="UP000649739"/>
    </source>
</evidence>
<gene>
    <name evidence="1" type="ORF">GCM10010123_39040</name>
</gene>
<dbReference type="AlphaFoldDB" id="A0A8J3BI34"/>
<sequence>MTAGIALPRLAAVQEVADVPAGASHLVGLGEGADPDLLRHAVKIGTAEYPDPDAPAGGPWTKWLVWLGDARPPGPPSHVRFGRLAAGDPAGIIVPAAGGGLPWTVTVDGGGRTIVADRQGPRWAEFPLHTGAPVDDAQWRLGGWTAAAHHEQRLAGGDRQRVLIVRAGSR</sequence>
<organism evidence="1 2">
    <name type="scientific">Pilimelia anulata</name>
    <dbReference type="NCBI Taxonomy" id="53371"/>
    <lineage>
        <taxon>Bacteria</taxon>
        <taxon>Bacillati</taxon>
        <taxon>Actinomycetota</taxon>
        <taxon>Actinomycetes</taxon>
        <taxon>Micromonosporales</taxon>
        <taxon>Micromonosporaceae</taxon>
        <taxon>Pilimelia</taxon>
    </lineage>
</organism>
<proteinExistence type="predicted"/>